<protein>
    <recommendedName>
        <fullName evidence="12">Tafazzin family protein</fullName>
    </recommendedName>
</protein>
<keyword evidence="6" id="KW-0443">Lipid metabolism</keyword>
<dbReference type="GO" id="GO:0008374">
    <property type="term" value="F:O-acyltransferase activity"/>
    <property type="evidence" value="ECO:0007669"/>
    <property type="project" value="TreeGrafter"/>
</dbReference>
<dbReference type="CDD" id="cd07989">
    <property type="entry name" value="LPLAT_AGPAT-like"/>
    <property type="match status" value="1"/>
</dbReference>
<evidence type="ECO:0000256" key="10">
    <source>
        <dbReference type="ARBA" id="ARBA00024323"/>
    </source>
</evidence>
<sequence>MVSKCISSAWLAILAVVALLGHDVEVTAFHTNSRSNLISQSFKAPSLLAPRASCKKHDKVFSLLAMKAAGAKAATAAEKKYRGYKGWKTEVQTSRFFLLDWVRRAYRRFIICLTGLIFIFLLRVLNKTKVHNYKTLEKLMLERDEGVGLFTYSNHHSMLDDPGLPALFMPWHSMPWRKMRWNLCNTDMYFVHPVLTHIFRLGKGMPVSRFEGPEQRYMRDFTEKLNNKDWCHIFAEGKIVQPWRFERDEPHLGEFRIGPAKVLTHQDKAPICLPMYHIGMHNVYPERQLKPKKGQKKARGASTPISAIPRIGNQIDIFVGEPFSVEPWIERVKALGAQGVTWENDAAYKEIQEDLTNHLRERLLEVEAQARPYLYGGSGKGKKARKGRK</sequence>
<keyword evidence="4" id="KW-1000">Mitochondrion outer membrane</keyword>
<evidence type="ECO:0000256" key="2">
    <source>
        <dbReference type="ARBA" id="ARBA00010524"/>
    </source>
</evidence>
<dbReference type="GO" id="GO:0005741">
    <property type="term" value="C:mitochondrial outer membrane"/>
    <property type="evidence" value="ECO:0007669"/>
    <property type="project" value="UniProtKB-SubCell"/>
</dbReference>
<keyword evidence="12" id="KW-1133">Transmembrane helix</keyword>
<evidence type="ECO:0000256" key="8">
    <source>
        <dbReference type="ARBA" id="ARBA00023136"/>
    </source>
</evidence>
<feature type="domain" description="Phospholipid/glycerol acyltransferase" evidence="14">
    <location>
        <begin position="149"/>
        <end position="280"/>
    </location>
</feature>
<dbReference type="InterPro" id="IPR002123">
    <property type="entry name" value="Plipid/glycerol_acylTrfase"/>
</dbReference>
<feature type="signal peptide" evidence="13">
    <location>
        <begin position="1"/>
        <end position="28"/>
    </location>
</feature>
<evidence type="ECO:0000313" key="15">
    <source>
        <dbReference type="EMBL" id="CAE0642966.1"/>
    </source>
</evidence>
<evidence type="ECO:0000256" key="11">
    <source>
        <dbReference type="ARBA" id="ARBA00047906"/>
    </source>
</evidence>
<dbReference type="PANTHER" id="PTHR12497">
    <property type="entry name" value="TAZ PROTEIN TAFAZZIN"/>
    <property type="match status" value="1"/>
</dbReference>
<dbReference type="EMBL" id="HBIU01049041">
    <property type="protein sequence ID" value="CAE0642966.1"/>
    <property type="molecule type" value="Transcribed_RNA"/>
</dbReference>
<dbReference type="PRINTS" id="PR00979">
    <property type="entry name" value="TAFAZZIN"/>
</dbReference>
<dbReference type="SMART" id="SM00563">
    <property type="entry name" value="PlsC"/>
    <property type="match status" value="1"/>
</dbReference>
<keyword evidence="5" id="KW-0999">Mitochondrion inner membrane</keyword>
<dbReference type="SUPFAM" id="SSF69593">
    <property type="entry name" value="Glycerol-3-phosphate (1)-acyltransferase"/>
    <property type="match status" value="1"/>
</dbReference>
<proteinExistence type="inferred from homology"/>
<evidence type="ECO:0000256" key="6">
    <source>
        <dbReference type="ARBA" id="ARBA00023098"/>
    </source>
</evidence>
<keyword evidence="13" id="KW-0732">Signal</keyword>
<keyword evidence="8 12" id="KW-0472">Membrane</keyword>
<evidence type="ECO:0000256" key="13">
    <source>
        <dbReference type="SAM" id="SignalP"/>
    </source>
</evidence>
<organism evidence="15">
    <name type="scientific">Heterosigma akashiwo</name>
    <name type="common">Chromophytic alga</name>
    <name type="synonym">Heterosigma carterae</name>
    <dbReference type="NCBI Taxonomy" id="2829"/>
    <lineage>
        <taxon>Eukaryota</taxon>
        <taxon>Sar</taxon>
        <taxon>Stramenopiles</taxon>
        <taxon>Ochrophyta</taxon>
        <taxon>Raphidophyceae</taxon>
        <taxon>Chattonellales</taxon>
        <taxon>Chattonellaceae</taxon>
        <taxon>Heterosigma</taxon>
    </lineage>
</organism>
<evidence type="ECO:0000256" key="5">
    <source>
        <dbReference type="ARBA" id="ARBA00022792"/>
    </source>
</evidence>
<dbReference type="AlphaFoldDB" id="A0A6V1V5J4"/>
<dbReference type="InterPro" id="IPR000872">
    <property type="entry name" value="Tafazzin"/>
</dbReference>
<evidence type="ECO:0000256" key="12">
    <source>
        <dbReference type="RuleBase" id="RU365062"/>
    </source>
</evidence>
<dbReference type="Pfam" id="PF01553">
    <property type="entry name" value="Acyltransferase"/>
    <property type="match status" value="1"/>
</dbReference>
<name>A0A6V1V5J4_HETAK</name>
<dbReference type="GO" id="GO:0006644">
    <property type="term" value="P:phospholipid metabolic process"/>
    <property type="evidence" value="ECO:0007669"/>
    <property type="project" value="InterPro"/>
</dbReference>
<reference evidence="15" key="1">
    <citation type="submission" date="2021-01" db="EMBL/GenBank/DDBJ databases">
        <authorList>
            <person name="Corre E."/>
            <person name="Pelletier E."/>
            <person name="Niang G."/>
            <person name="Scheremetjew M."/>
            <person name="Finn R."/>
            <person name="Kale V."/>
            <person name="Holt S."/>
            <person name="Cochrane G."/>
            <person name="Meng A."/>
            <person name="Brown T."/>
            <person name="Cohen L."/>
        </authorList>
    </citation>
    <scope>NUCLEOTIDE SEQUENCE</scope>
    <source>
        <strain evidence="15">CCMP3107</strain>
    </source>
</reference>
<keyword evidence="3" id="KW-0808">Transferase</keyword>
<comment type="subcellular location">
    <subcellularLocation>
        <location evidence="1">Mitochondrion inner membrane</location>
        <topology evidence="1">Peripheral membrane protein</topology>
        <orientation evidence="1">Intermembrane side</orientation>
    </subcellularLocation>
    <subcellularLocation>
        <location evidence="10">Mitochondrion outer membrane</location>
        <topology evidence="10">Peripheral membrane protein</topology>
        <orientation evidence="10">Intermembrane side</orientation>
    </subcellularLocation>
</comment>
<evidence type="ECO:0000259" key="14">
    <source>
        <dbReference type="SMART" id="SM00563"/>
    </source>
</evidence>
<keyword evidence="7" id="KW-0496">Mitochondrion</keyword>
<evidence type="ECO:0000256" key="7">
    <source>
        <dbReference type="ARBA" id="ARBA00023128"/>
    </source>
</evidence>
<keyword evidence="9" id="KW-0012">Acyltransferase</keyword>
<dbReference type="PANTHER" id="PTHR12497:SF0">
    <property type="entry name" value="TAFAZZIN"/>
    <property type="match status" value="1"/>
</dbReference>
<comment type="similarity">
    <text evidence="2 12">Belongs to the taffazin family.</text>
</comment>
<dbReference type="GO" id="GO:0005743">
    <property type="term" value="C:mitochondrial inner membrane"/>
    <property type="evidence" value="ECO:0007669"/>
    <property type="project" value="UniProtKB-SubCell"/>
</dbReference>
<evidence type="ECO:0000256" key="9">
    <source>
        <dbReference type="ARBA" id="ARBA00023315"/>
    </source>
</evidence>
<evidence type="ECO:0000256" key="1">
    <source>
        <dbReference type="ARBA" id="ARBA00004137"/>
    </source>
</evidence>
<gene>
    <name evidence="15" type="ORF">HAKA00212_LOCUS21824</name>
</gene>
<comment type="catalytic activity">
    <reaction evidence="11">
        <text>1'-[1,2-diacyl-sn-glycero-3-phospho],3'-[1-acyl-sn-glycero-3-phospho]-glycerol + a 1,2-diacyl-sn-glycero-3-phosphocholine = a cardiolipin + a 1-acyl-sn-glycero-3-phosphocholine</text>
        <dbReference type="Rhea" id="RHEA:33731"/>
        <dbReference type="ChEBI" id="CHEBI:57643"/>
        <dbReference type="ChEBI" id="CHEBI:58168"/>
        <dbReference type="ChEBI" id="CHEBI:62237"/>
        <dbReference type="ChEBI" id="CHEBI:64743"/>
    </reaction>
    <physiologicalReaction direction="left-to-right" evidence="11">
        <dbReference type="Rhea" id="RHEA:33732"/>
    </physiologicalReaction>
    <physiologicalReaction direction="right-to-left" evidence="11">
        <dbReference type="Rhea" id="RHEA:33733"/>
    </physiologicalReaction>
</comment>
<feature type="transmembrane region" description="Helical" evidence="12">
    <location>
        <begin position="105"/>
        <end position="125"/>
    </location>
</feature>
<evidence type="ECO:0000256" key="3">
    <source>
        <dbReference type="ARBA" id="ARBA00022679"/>
    </source>
</evidence>
<feature type="chain" id="PRO_5030160831" description="Tafazzin family protein" evidence="13">
    <location>
        <begin position="29"/>
        <end position="389"/>
    </location>
</feature>
<accession>A0A6V1V5J4</accession>
<keyword evidence="12" id="KW-0812">Transmembrane</keyword>
<evidence type="ECO:0000256" key="4">
    <source>
        <dbReference type="ARBA" id="ARBA00022787"/>
    </source>
</evidence>